<feature type="compositionally biased region" description="Polar residues" evidence="1">
    <location>
        <begin position="18"/>
        <end position="38"/>
    </location>
</feature>
<evidence type="ECO:0000313" key="2">
    <source>
        <dbReference type="EMBL" id="KAJ8024448.1"/>
    </source>
</evidence>
<protein>
    <submittedName>
        <fullName evidence="2">Uncharacterized protein</fullName>
    </submittedName>
</protein>
<dbReference type="AlphaFoldDB" id="A0A9Q0YL41"/>
<keyword evidence="3" id="KW-1185">Reference proteome</keyword>
<feature type="region of interest" description="Disordered" evidence="1">
    <location>
        <begin position="1"/>
        <end position="60"/>
    </location>
</feature>
<evidence type="ECO:0000313" key="3">
    <source>
        <dbReference type="Proteomes" id="UP001152320"/>
    </source>
</evidence>
<gene>
    <name evidence="2" type="ORF">HOLleu_34359</name>
</gene>
<organism evidence="2 3">
    <name type="scientific">Holothuria leucospilota</name>
    <name type="common">Black long sea cucumber</name>
    <name type="synonym">Mertensiothuria leucospilota</name>
    <dbReference type="NCBI Taxonomy" id="206669"/>
    <lineage>
        <taxon>Eukaryota</taxon>
        <taxon>Metazoa</taxon>
        <taxon>Echinodermata</taxon>
        <taxon>Eleutherozoa</taxon>
        <taxon>Echinozoa</taxon>
        <taxon>Holothuroidea</taxon>
        <taxon>Aspidochirotacea</taxon>
        <taxon>Aspidochirotida</taxon>
        <taxon>Holothuriidae</taxon>
        <taxon>Holothuria</taxon>
    </lineage>
</organism>
<accession>A0A9Q0YL41</accession>
<sequence>MDLAGIGSESESRCSPFRANSDSRTSHSGSLPSPTKSGLKSGIESSDSSDSDVTALSKNLPSQQVSNIYATFSRTLLRVKPI</sequence>
<dbReference type="Proteomes" id="UP001152320">
    <property type="component" value="Chromosome 18"/>
</dbReference>
<comment type="caution">
    <text evidence="2">The sequence shown here is derived from an EMBL/GenBank/DDBJ whole genome shotgun (WGS) entry which is preliminary data.</text>
</comment>
<name>A0A9Q0YL41_HOLLE</name>
<evidence type="ECO:0000256" key="1">
    <source>
        <dbReference type="SAM" id="MobiDB-lite"/>
    </source>
</evidence>
<reference evidence="2" key="1">
    <citation type="submission" date="2021-10" db="EMBL/GenBank/DDBJ databases">
        <title>Tropical sea cucumber genome reveals ecological adaptation and Cuvierian tubules defense mechanism.</title>
        <authorList>
            <person name="Chen T."/>
        </authorList>
    </citation>
    <scope>NUCLEOTIDE SEQUENCE</scope>
    <source>
        <strain evidence="2">Nanhai2018</strain>
        <tissue evidence="2">Muscle</tissue>
    </source>
</reference>
<dbReference type="EMBL" id="JAIZAY010000018">
    <property type="protein sequence ID" value="KAJ8024448.1"/>
    <property type="molecule type" value="Genomic_DNA"/>
</dbReference>
<proteinExistence type="predicted"/>